<evidence type="ECO:0000313" key="2">
    <source>
        <dbReference type="Proteomes" id="UP000694388"/>
    </source>
</evidence>
<organism evidence="1 2">
    <name type="scientific">Eptatretus burgeri</name>
    <name type="common">Inshore hagfish</name>
    <dbReference type="NCBI Taxonomy" id="7764"/>
    <lineage>
        <taxon>Eukaryota</taxon>
        <taxon>Metazoa</taxon>
        <taxon>Chordata</taxon>
        <taxon>Craniata</taxon>
        <taxon>Vertebrata</taxon>
        <taxon>Cyclostomata</taxon>
        <taxon>Myxini</taxon>
        <taxon>Myxiniformes</taxon>
        <taxon>Myxinidae</taxon>
        <taxon>Eptatretinae</taxon>
        <taxon>Eptatretus</taxon>
    </lineage>
</organism>
<dbReference type="Proteomes" id="UP000694388">
    <property type="component" value="Unplaced"/>
</dbReference>
<proteinExistence type="predicted"/>
<dbReference type="GeneTree" id="ENSGT01030000235360"/>
<reference evidence="1" key="1">
    <citation type="submission" date="2025-08" db="UniProtKB">
        <authorList>
            <consortium name="Ensembl"/>
        </authorList>
    </citation>
    <scope>IDENTIFICATION</scope>
</reference>
<accession>A0A8C4QIY3</accession>
<protein>
    <submittedName>
        <fullName evidence="1">Uncharacterized protein</fullName>
    </submittedName>
</protein>
<name>A0A8C4QIY3_EPTBU</name>
<sequence>MRIRPALPNRGKMAALGQFWASGGASQVLPPLCHPQPLQNIQQLSLRSGAHFHRSLERSLEEAQSSGALNLSGRKLKEFPRSAALYDLSDTRHVVLCLTRCERSLSLSR</sequence>
<dbReference type="AlphaFoldDB" id="A0A8C4QIY3"/>
<reference evidence="1" key="2">
    <citation type="submission" date="2025-09" db="UniProtKB">
        <authorList>
            <consortium name="Ensembl"/>
        </authorList>
    </citation>
    <scope>IDENTIFICATION</scope>
</reference>
<evidence type="ECO:0000313" key="1">
    <source>
        <dbReference type="Ensembl" id="ENSEBUP00000016111.1"/>
    </source>
</evidence>
<keyword evidence="2" id="KW-1185">Reference proteome</keyword>
<dbReference type="Ensembl" id="ENSEBUT00000016687.1">
    <property type="protein sequence ID" value="ENSEBUP00000016111.1"/>
    <property type="gene ID" value="ENSEBUG00000010131.1"/>
</dbReference>